<dbReference type="SUPFAM" id="SSF52047">
    <property type="entry name" value="RNI-like"/>
    <property type="match status" value="1"/>
</dbReference>
<keyword evidence="2" id="KW-1185">Reference proteome</keyword>
<evidence type="ECO:0008006" key="3">
    <source>
        <dbReference type="Google" id="ProtNLM"/>
    </source>
</evidence>
<reference evidence="1" key="1">
    <citation type="submission" date="2023-01" db="EMBL/GenBank/DDBJ databases">
        <authorList>
            <person name="Piombo E."/>
        </authorList>
    </citation>
    <scope>NUCLEOTIDE SEQUENCE</scope>
</reference>
<comment type="caution">
    <text evidence="1">The sequence shown here is derived from an EMBL/GenBank/DDBJ whole genome shotgun (WGS) entry which is preliminary data.</text>
</comment>
<name>A0AA35M6A1_9HYPO</name>
<dbReference type="AlphaFoldDB" id="A0AA35M6A1"/>
<protein>
    <recommendedName>
        <fullName evidence="3">F-box domain-containing protein</fullName>
    </recommendedName>
</protein>
<evidence type="ECO:0000313" key="1">
    <source>
        <dbReference type="EMBL" id="CAI6091300.1"/>
    </source>
</evidence>
<evidence type="ECO:0000313" key="2">
    <source>
        <dbReference type="Proteomes" id="UP001160390"/>
    </source>
</evidence>
<organism evidence="1 2">
    <name type="scientific">Clonostachys chloroleuca</name>
    <dbReference type="NCBI Taxonomy" id="1926264"/>
    <lineage>
        <taxon>Eukaryota</taxon>
        <taxon>Fungi</taxon>
        <taxon>Dikarya</taxon>
        <taxon>Ascomycota</taxon>
        <taxon>Pezizomycotina</taxon>
        <taxon>Sordariomycetes</taxon>
        <taxon>Hypocreomycetidae</taxon>
        <taxon>Hypocreales</taxon>
        <taxon>Bionectriaceae</taxon>
        <taxon>Clonostachys</taxon>
    </lineage>
</organism>
<dbReference type="EMBL" id="CABFNP030001099">
    <property type="protein sequence ID" value="CAI6091300.1"/>
    <property type="molecule type" value="Genomic_DNA"/>
</dbReference>
<gene>
    <name evidence="1" type="ORF">CCHLO57077_00013590</name>
</gene>
<sequence length="395" mass="45283">MARFSLVPTEVIDQILKFVPRPDLASLCRDKKHQKLSIVPLLRTLFQRPELLSYVDEVHLHGAYFPDDLKRPLLDTATADIPPDEFINTINKTKVTYADLWVERLRSGNMDAFAGLLIANLANISYLDITHNFINDNDILSEVLLSKVFGQLPTFGHLKKIVYTKRLDRKVWERNEISLSTMSLFYLPAVTDITVRMSNPDIFEWPAEEPTLNYLTSLNIGWFVEPYMAQLFPCIPNLKSLSWSWIYHQSPNEDMEETILDFDKIVEILLNIKDSLETFVFSMKIGGDDYERVVDDMEFFGSFRGLREFKQLKSLSIPLVCLAGFGSEPIPLEQSTPAGLEVIHIRWEDLSGFGVEIGWYNGNLFDHVRPMIQPLVENSPKLHLLTAVGRTMELG</sequence>
<dbReference type="Proteomes" id="UP001160390">
    <property type="component" value="Unassembled WGS sequence"/>
</dbReference>
<accession>A0AA35M6A1</accession>
<proteinExistence type="predicted"/>